<evidence type="ECO:0000256" key="2">
    <source>
        <dbReference type="SAM" id="Phobius"/>
    </source>
</evidence>
<dbReference type="Proteomes" id="UP000263094">
    <property type="component" value="Unassembled WGS sequence"/>
</dbReference>
<keyword evidence="4" id="KW-1185">Reference proteome</keyword>
<accession>A0A372M8A7</accession>
<dbReference type="AlphaFoldDB" id="A0A372M8A7"/>
<protein>
    <submittedName>
        <fullName evidence="3">EamA/RhaT family transporter</fullName>
    </submittedName>
</protein>
<name>A0A372M8A7_9ACTN</name>
<feature type="transmembrane region" description="Helical" evidence="2">
    <location>
        <begin position="67"/>
        <end position="87"/>
    </location>
</feature>
<reference evidence="3 4" key="1">
    <citation type="submission" date="2018-08" db="EMBL/GenBank/DDBJ databases">
        <title>Isolation, diversity and antifungal activity of Actinobacteria from wheat.</title>
        <authorList>
            <person name="Han C."/>
        </authorList>
    </citation>
    <scope>NUCLEOTIDE SEQUENCE [LARGE SCALE GENOMIC DNA]</scope>
    <source>
        <strain evidence="3 4">NEAU-YY421</strain>
    </source>
</reference>
<feature type="region of interest" description="Disordered" evidence="1">
    <location>
        <begin position="166"/>
        <end position="197"/>
    </location>
</feature>
<organism evidence="3 4">
    <name type="scientific">Streptomyces triticagri</name>
    <dbReference type="NCBI Taxonomy" id="2293568"/>
    <lineage>
        <taxon>Bacteria</taxon>
        <taxon>Bacillati</taxon>
        <taxon>Actinomycetota</taxon>
        <taxon>Actinomycetes</taxon>
        <taxon>Kitasatosporales</taxon>
        <taxon>Streptomycetaceae</taxon>
        <taxon>Streptomyces</taxon>
    </lineage>
</organism>
<proteinExistence type="predicted"/>
<gene>
    <name evidence="3" type="ORF">DY218_08280</name>
</gene>
<evidence type="ECO:0000313" key="3">
    <source>
        <dbReference type="EMBL" id="RFU87182.1"/>
    </source>
</evidence>
<feature type="transmembrane region" description="Helical" evidence="2">
    <location>
        <begin position="99"/>
        <end position="117"/>
    </location>
</feature>
<feature type="transmembrane region" description="Helical" evidence="2">
    <location>
        <begin position="137"/>
        <end position="155"/>
    </location>
</feature>
<keyword evidence="2" id="KW-1133">Transmembrane helix</keyword>
<dbReference type="RefSeq" id="WP_128555267.1">
    <property type="nucleotide sequence ID" value="NZ_QUAK01000040.1"/>
</dbReference>
<dbReference type="OrthoDB" id="4329566at2"/>
<evidence type="ECO:0000256" key="1">
    <source>
        <dbReference type="SAM" id="MobiDB-lite"/>
    </source>
</evidence>
<keyword evidence="2" id="KW-0472">Membrane</keyword>
<dbReference type="EMBL" id="QUAK01000040">
    <property type="protein sequence ID" value="RFU87182.1"/>
    <property type="molecule type" value="Genomic_DNA"/>
</dbReference>
<comment type="caution">
    <text evidence="3">The sequence shown here is derived from an EMBL/GenBank/DDBJ whole genome shotgun (WGS) entry which is preliminary data.</text>
</comment>
<keyword evidence="2" id="KW-0812">Transmembrane</keyword>
<evidence type="ECO:0000313" key="4">
    <source>
        <dbReference type="Proteomes" id="UP000263094"/>
    </source>
</evidence>
<feature type="region of interest" description="Disordered" evidence="1">
    <location>
        <begin position="1"/>
        <end position="44"/>
    </location>
</feature>
<sequence length="197" mass="21473">MSEESGKRDTGHGETGKAETGKAGGPGGTPRPRDPGTGSAGGPEPEALRFFGTTWVDHDHGYALRRAGVAAGSLAAAAAGCFVLRFAYQGLEIAKVGSFVNLLVVVVFAVCSAIAFRRTWESYGKRLDPQTQQSLRSMLAIGFIGMLLAYFFRSLTEAPGEKLRRAEYETARTQYERRTSRRTRNPAARSSQRKRKR</sequence>
<feature type="compositionally biased region" description="Basic and acidic residues" evidence="1">
    <location>
        <begin position="1"/>
        <end position="20"/>
    </location>
</feature>
<feature type="compositionally biased region" description="Basic and acidic residues" evidence="1">
    <location>
        <begin position="166"/>
        <end position="178"/>
    </location>
</feature>